<dbReference type="GO" id="GO:0006897">
    <property type="term" value="P:endocytosis"/>
    <property type="evidence" value="ECO:0007669"/>
    <property type="project" value="EnsemblFungi"/>
</dbReference>
<proteinExistence type="predicted"/>
<evidence type="ECO:0000256" key="1">
    <source>
        <dbReference type="SAM" id="MobiDB-lite"/>
    </source>
</evidence>
<dbReference type="GO" id="GO:0030479">
    <property type="term" value="C:actin cortical patch"/>
    <property type="evidence" value="ECO:0007669"/>
    <property type="project" value="EnsemblFungi"/>
</dbReference>
<feature type="compositionally biased region" description="Basic and acidic residues" evidence="1">
    <location>
        <begin position="166"/>
        <end position="186"/>
    </location>
</feature>
<sequence>MGFWSSHQHSAITDTVDRIVSSQKYPLEVELDNLVNLIRESSDYEYTMNQEECAIVLRKKLKYGNKVQQSRSLDLLDLFISQGLKFGTMYNDEKLLDRLDVIANNKDTNGKGVVYNKKIISKAVKYIMDWNAYIVDMGAESSRTYEGIVRLKDTLGTGSSSSRSKRTPDIDRQRLNKGGPDMDRDRQRSRRRANQRRHRGGSNFMDDVADDSVFRAPQDPDSLYRIPQIDLKKHAPKIKMVISDALAAAVSLDNALMVLPENKNALTDKDTTSKFIQARAIRRKVLRYLQLVTEGEFLGSLIHANDELVKALTKYDERTQGEDDDESSDLSEDDSDFSDDDEPSSSGGFRSDEAGSDDPFADNHRI</sequence>
<feature type="compositionally biased region" description="Acidic residues" evidence="1">
    <location>
        <begin position="322"/>
        <end position="343"/>
    </location>
</feature>
<dbReference type="eggNOG" id="ENOG502QR8R">
    <property type="taxonomic scope" value="Eukaryota"/>
</dbReference>
<dbReference type="InterPro" id="IPR044103">
    <property type="entry name" value="GAT_LSB5"/>
</dbReference>
<dbReference type="PANTHER" id="PTHR47789">
    <property type="entry name" value="LAS SEVENTEEN-BINDING PROTEIN 5"/>
    <property type="match status" value="1"/>
</dbReference>
<dbReference type="EMBL" id="HE978316">
    <property type="protein sequence ID" value="CCK69160.1"/>
    <property type="molecule type" value="Genomic_DNA"/>
</dbReference>
<dbReference type="PANTHER" id="PTHR47789:SF1">
    <property type="entry name" value="LAS SEVENTEEN-BINDING PROTEIN 5"/>
    <property type="match status" value="1"/>
</dbReference>
<dbReference type="SUPFAM" id="SSF48464">
    <property type="entry name" value="ENTH/VHS domain"/>
    <property type="match status" value="1"/>
</dbReference>
<dbReference type="GO" id="GO:0007015">
    <property type="term" value="P:actin filament organization"/>
    <property type="evidence" value="ECO:0007669"/>
    <property type="project" value="EnsemblFungi"/>
</dbReference>
<feature type="region of interest" description="Disordered" evidence="1">
    <location>
        <begin position="316"/>
        <end position="366"/>
    </location>
</feature>
<reference evidence="3" key="2">
    <citation type="submission" date="2012-08" db="EMBL/GenBank/DDBJ databases">
        <title>Genome sequence of Kazachstania naganishii.</title>
        <authorList>
            <person name="Gordon J.L."/>
            <person name="Armisen D."/>
            <person name="Proux-Wera E."/>
            <person name="OhEigeartaigh S.S."/>
            <person name="Byrne K.P."/>
            <person name="Wolfe K.H."/>
        </authorList>
    </citation>
    <scope>NUCLEOTIDE SEQUENCE [LARGE SCALE GENOMIC DNA]</scope>
    <source>
        <strain evidence="3">ATCC MYA-139 / BCRC 22969 / CBS 8797 / CCRC 22969 / KCTC 17520 / NBRC 10181 / NCYC 3082</strain>
    </source>
</reference>
<dbReference type="KEGG" id="kng:KNAG_0C00460"/>
<name>J7R2W0_HUIN7</name>
<dbReference type="InterPro" id="IPR008942">
    <property type="entry name" value="ENTH_VHS"/>
</dbReference>
<dbReference type="RefSeq" id="XP_022463406.1">
    <property type="nucleotide sequence ID" value="XM_022606740.1"/>
</dbReference>
<dbReference type="OMA" id="YGSVHRQ"/>
<reference evidence="2 3" key="1">
    <citation type="journal article" date="2011" name="Proc. Natl. Acad. Sci. U.S.A.">
        <title>Evolutionary erosion of yeast sex chromosomes by mating-type switching accidents.</title>
        <authorList>
            <person name="Gordon J.L."/>
            <person name="Armisen D."/>
            <person name="Proux-Wera E."/>
            <person name="Oheigeartaigh S.S."/>
            <person name="Byrne K.P."/>
            <person name="Wolfe K.H."/>
        </authorList>
    </citation>
    <scope>NUCLEOTIDE SEQUENCE [LARGE SCALE GENOMIC DNA]</scope>
    <source>
        <strain evidence="3">ATCC MYA-139 / BCRC 22969 / CBS 8797 / CCRC 22969 / KCTC 17520 / NBRC 10181 / NCYC 3082</strain>
    </source>
</reference>
<dbReference type="HOGENOM" id="CLU_036827_2_0_1"/>
<evidence type="ECO:0000313" key="2">
    <source>
        <dbReference type="EMBL" id="CCK69160.1"/>
    </source>
</evidence>
<protein>
    <recommendedName>
        <fullName evidence="4">VHS domain-containing protein</fullName>
    </recommendedName>
</protein>
<dbReference type="GeneID" id="34524840"/>
<evidence type="ECO:0008006" key="4">
    <source>
        <dbReference type="Google" id="ProtNLM"/>
    </source>
</evidence>
<gene>
    <name evidence="2" type="primary">KNAG0C00460</name>
    <name evidence="2" type="ordered locus">KNAG_0C00460</name>
</gene>
<dbReference type="SUPFAM" id="SSF89009">
    <property type="entry name" value="GAT-like domain"/>
    <property type="match status" value="1"/>
</dbReference>
<dbReference type="CDD" id="cd16980">
    <property type="entry name" value="VHS_Lsb5"/>
    <property type="match status" value="1"/>
</dbReference>
<dbReference type="GO" id="GO:0051666">
    <property type="term" value="P:actin cortical patch localization"/>
    <property type="evidence" value="ECO:0007669"/>
    <property type="project" value="EnsemblFungi"/>
</dbReference>
<dbReference type="AlphaFoldDB" id="J7R2W0"/>
<dbReference type="InterPro" id="IPR045007">
    <property type="entry name" value="LSB5"/>
</dbReference>
<dbReference type="OrthoDB" id="10068368at2759"/>
<organism evidence="2 3">
    <name type="scientific">Huiozyma naganishii (strain ATCC MYA-139 / BCRC 22969 / CBS 8797 / KCTC 17520 / NBRC 10181 / NCYC 3082 / Yp74L-3)</name>
    <name type="common">Yeast</name>
    <name type="synonym">Kazachstania naganishii</name>
    <dbReference type="NCBI Taxonomy" id="1071383"/>
    <lineage>
        <taxon>Eukaryota</taxon>
        <taxon>Fungi</taxon>
        <taxon>Dikarya</taxon>
        <taxon>Ascomycota</taxon>
        <taxon>Saccharomycotina</taxon>
        <taxon>Saccharomycetes</taxon>
        <taxon>Saccharomycetales</taxon>
        <taxon>Saccharomycetaceae</taxon>
        <taxon>Huiozyma</taxon>
    </lineage>
</organism>
<dbReference type="Gene3D" id="1.25.40.90">
    <property type="match status" value="1"/>
</dbReference>
<dbReference type="STRING" id="1071383.J7R2W0"/>
<evidence type="ECO:0000313" key="3">
    <source>
        <dbReference type="Proteomes" id="UP000006310"/>
    </source>
</evidence>
<keyword evidence="3" id="KW-1185">Reference proteome</keyword>
<dbReference type="Proteomes" id="UP000006310">
    <property type="component" value="Chromosome 3"/>
</dbReference>
<accession>J7R2W0</accession>
<feature type="region of interest" description="Disordered" evidence="1">
    <location>
        <begin position="156"/>
        <end position="207"/>
    </location>
</feature>
<feature type="compositionally biased region" description="Basic residues" evidence="1">
    <location>
        <begin position="187"/>
        <end position="200"/>
    </location>
</feature>
<dbReference type="CDD" id="cd14232">
    <property type="entry name" value="GAT_LSB5"/>
    <property type="match status" value="1"/>
</dbReference>